<accession>A0A2V0PFR9</accession>
<proteinExistence type="predicted"/>
<dbReference type="InParanoid" id="A0A2V0PFR9"/>
<gene>
    <name evidence="3" type="ORF">Rsub_09485</name>
</gene>
<protein>
    <recommendedName>
        <fullName evidence="2">ARID domain-containing protein</fullName>
    </recommendedName>
</protein>
<reference evidence="3 4" key="1">
    <citation type="journal article" date="2018" name="Sci. Rep.">
        <title>Raphidocelis subcapitata (=Pseudokirchneriella subcapitata) provides an insight into genome evolution and environmental adaptations in the Sphaeropleales.</title>
        <authorList>
            <person name="Suzuki S."/>
            <person name="Yamaguchi H."/>
            <person name="Nakajima N."/>
            <person name="Kawachi M."/>
        </authorList>
    </citation>
    <scope>NUCLEOTIDE SEQUENCE [LARGE SCALE GENOMIC DNA]</scope>
    <source>
        <strain evidence="3 4">NIES-35</strain>
    </source>
</reference>
<dbReference type="InterPro" id="IPR001606">
    <property type="entry name" value="ARID_dom"/>
</dbReference>
<dbReference type="STRING" id="307507.A0A2V0PFR9"/>
<dbReference type="CDD" id="cd16100">
    <property type="entry name" value="ARID"/>
    <property type="match status" value="1"/>
</dbReference>
<feature type="compositionally biased region" description="Low complexity" evidence="1">
    <location>
        <begin position="1"/>
        <end position="16"/>
    </location>
</feature>
<feature type="region of interest" description="Disordered" evidence="1">
    <location>
        <begin position="1"/>
        <end position="68"/>
    </location>
</feature>
<dbReference type="GO" id="GO:0003677">
    <property type="term" value="F:DNA binding"/>
    <property type="evidence" value="ECO:0007669"/>
    <property type="project" value="InterPro"/>
</dbReference>
<dbReference type="Gene3D" id="1.10.150.60">
    <property type="entry name" value="ARID DNA-binding domain"/>
    <property type="match status" value="1"/>
</dbReference>
<evidence type="ECO:0000256" key="1">
    <source>
        <dbReference type="SAM" id="MobiDB-lite"/>
    </source>
</evidence>
<dbReference type="EMBL" id="BDRX01000085">
    <property type="protein sequence ID" value="GBF96743.1"/>
    <property type="molecule type" value="Genomic_DNA"/>
</dbReference>
<evidence type="ECO:0000259" key="2">
    <source>
        <dbReference type="PROSITE" id="PS51011"/>
    </source>
</evidence>
<organism evidence="3 4">
    <name type="scientific">Raphidocelis subcapitata</name>
    <dbReference type="NCBI Taxonomy" id="307507"/>
    <lineage>
        <taxon>Eukaryota</taxon>
        <taxon>Viridiplantae</taxon>
        <taxon>Chlorophyta</taxon>
        <taxon>core chlorophytes</taxon>
        <taxon>Chlorophyceae</taxon>
        <taxon>CS clade</taxon>
        <taxon>Sphaeropleales</taxon>
        <taxon>Selenastraceae</taxon>
        <taxon>Raphidocelis</taxon>
    </lineage>
</organism>
<comment type="caution">
    <text evidence="3">The sequence shown here is derived from an EMBL/GenBank/DDBJ whole genome shotgun (WGS) entry which is preliminary data.</text>
</comment>
<dbReference type="AlphaFoldDB" id="A0A2V0PFR9"/>
<feature type="compositionally biased region" description="Low complexity" evidence="1">
    <location>
        <begin position="36"/>
        <end position="59"/>
    </location>
</feature>
<dbReference type="Proteomes" id="UP000247498">
    <property type="component" value="Unassembled WGS sequence"/>
</dbReference>
<evidence type="ECO:0000313" key="4">
    <source>
        <dbReference type="Proteomes" id="UP000247498"/>
    </source>
</evidence>
<feature type="domain" description="ARID" evidence="2">
    <location>
        <begin position="92"/>
        <end position="188"/>
    </location>
</feature>
<dbReference type="Pfam" id="PF01388">
    <property type="entry name" value="ARID"/>
    <property type="match status" value="1"/>
</dbReference>
<evidence type="ECO:0000313" key="3">
    <source>
        <dbReference type="EMBL" id="GBF96743.1"/>
    </source>
</evidence>
<name>A0A2V0PFR9_9CHLO</name>
<sequence>MQLVAAAADVAAKQPPLAQPGTPRAPAPTPLAVRHAMQQQEQHQQAAVDAAPRAASAPPFNRHPRGTAGLQLGHAAQQDLSRPLPGDGDPRVAAMAAYLAGTTQQLPPRHLLPPAAVNPAVAGRAVDLRALFRAVVGRGGHLWVTLTARWGEVLGEAGLGGADPAAGAEVAAQALYENVLLRFERMYYPEAWLAATGHPSPLLAAAPAPPPSL</sequence>
<keyword evidence="4" id="KW-1185">Reference proteome</keyword>
<dbReference type="PROSITE" id="PS51011">
    <property type="entry name" value="ARID"/>
    <property type="match status" value="1"/>
</dbReference>
<dbReference type="SUPFAM" id="SSF46774">
    <property type="entry name" value="ARID-like"/>
    <property type="match status" value="1"/>
</dbReference>
<dbReference type="InterPro" id="IPR036431">
    <property type="entry name" value="ARID_dom_sf"/>
</dbReference>